<keyword evidence="3" id="KW-1185">Reference proteome</keyword>
<accession>D4YT29</accession>
<name>D4YT29_9LACO</name>
<evidence type="ECO:0000313" key="3">
    <source>
        <dbReference type="Proteomes" id="UP000004069"/>
    </source>
</evidence>
<keyword evidence="1" id="KW-0472">Membrane</keyword>
<organism evidence="2 3">
    <name type="scientific">Lactobacillus amylolyticus DSM 11664</name>
    <dbReference type="NCBI Taxonomy" id="585524"/>
    <lineage>
        <taxon>Bacteria</taxon>
        <taxon>Bacillati</taxon>
        <taxon>Bacillota</taxon>
        <taxon>Bacilli</taxon>
        <taxon>Lactobacillales</taxon>
        <taxon>Lactobacillaceae</taxon>
        <taxon>Lactobacillus</taxon>
    </lineage>
</organism>
<evidence type="ECO:0000313" key="2">
    <source>
        <dbReference type="EMBL" id="EFG55685.1"/>
    </source>
</evidence>
<comment type="caution">
    <text evidence="2">The sequence shown here is derived from an EMBL/GenBank/DDBJ whole genome shotgun (WGS) entry which is preliminary data.</text>
</comment>
<feature type="transmembrane region" description="Helical" evidence="1">
    <location>
        <begin position="12"/>
        <end position="30"/>
    </location>
</feature>
<protein>
    <submittedName>
        <fullName evidence="2">Uncharacterized protein</fullName>
    </submittedName>
</protein>
<keyword evidence="1" id="KW-0812">Transmembrane</keyword>
<dbReference type="AlphaFoldDB" id="D4YT29"/>
<reference evidence="2 3" key="1">
    <citation type="submission" date="2010-04" db="EMBL/GenBank/DDBJ databases">
        <authorList>
            <person name="Muzny D."/>
            <person name="Qin X."/>
            <person name="Deng J."/>
            <person name="Jiang H."/>
            <person name="Liu Y."/>
            <person name="Qu J."/>
            <person name="Song X.-Z."/>
            <person name="Zhang L."/>
            <person name="Thornton R."/>
            <person name="Coyle M."/>
            <person name="Francisco L."/>
            <person name="Jackson L."/>
            <person name="Javaid M."/>
            <person name="Korchina V."/>
            <person name="Kovar C."/>
            <person name="Mata R."/>
            <person name="Mathew T."/>
            <person name="Ngo R."/>
            <person name="Nguyen L."/>
            <person name="Nguyen N."/>
            <person name="Okwuonu G."/>
            <person name="Ongeri F."/>
            <person name="Pham C."/>
            <person name="Simmons D."/>
            <person name="Wilczek-Boney K."/>
            <person name="Hale W."/>
            <person name="Jakkamsetti A."/>
            <person name="Pham P."/>
            <person name="Ruth R."/>
            <person name="San Lucas F."/>
            <person name="Warren J."/>
            <person name="Zhang J."/>
            <person name="Zhao Z."/>
            <person name="Zhou C."/>
            <person name="Zhu D."/>
            <person name="Lee S."/>
            <person name="Bess C."/>
            <person name="Blankenburg K."/>
            <person name="Forbes L."/>
            <person name="Fu Q."/>
            <person name="Gubbala S."/>
            <person name="Hirani K."/>
            <person name="Jayaseelan J.C."/>
            <person name="Lara F."/>
            <person name="Munidasa M."/>
            <person name="Palculict T."/>
            <person name="Patil S."/>
            <person name="Pu L.-L."/>
            <person name="Saada N."/>
            <person name="Tang L."/>
            <person name="Weissenberger G."/>
            <person name="Zhu Y."/>
            <person name="Hemphill L."/>
            <person name="Shang Y."/>
            <person name="Youmans B."/>
            <person name="Ayvaz T."/>
            <person name="Ross M."/>
            <person name="Santibanez J."/>
            <person name="Aqrawi P."/>
            <person name="Gross S."/>
            <person name="Joshi V."/>
            <person name="Fowler G."/>
            <person name="Nazareth L."/>
            <person name="Reid J."/>
            <person name="Worley K."/>
            <person name="Petrosino J."/>
            <person name="Highlander S."/>
            <person name="Gibbs R."/>
        </authorList>
    </citation>
    <scope>NUCLEOTIDE SEQUENCE [LARGE SCALE GENOMIC DNA]</scope>
    <source>
        <strain evidence="2 3">DSM 11664</strain>
    </source>
</reference>
<evidence type="ECO:0000256" key="1">
    <source>
        <dbReference type="SAM" id="Phobius"/>
    </source>
</evidence>
<proteinExistence type="predicted"/>
<dbReference type="EMBL" id="ADNY01000026">
    <property type="protein sequence ID" value="EFG55685.1"/>
    <property type="molecule type" value="Genomic_DNA"/>
</dbReference>
<dbReference type="Proteomes" id="UP000004069">
    <property type="component" value="Unassembled WGS sequence"/>
</dbReference>
<gene>
    <name evidence="2" type="ORF">HMPREF0493_0690</name>
</gene>
<sequence>MHDDKKAKIKRLFLILKYVASAAIVIYQLAKKVNGLRKNDETQVYKASKGKI</sequence>
<keyword evidence="1" id="KW-1133">Transmembrane helix</keyword>